<proteinExistence type="predicted"/>
<dbReference type="Gene3D" id="3.40.50.2300">
    <property type="match status" value="1"/>
</dbReference>
<dbReference type="Pfam" id="PF00072">
    <property type="entry name" value="Response_reg"/>
    <property type="match status" value="1"/>
</dbReference>
<dbReference type="InterPro" id="IPR011006">
    <property type="entry name" value="CheY-like_superfamily"/>
</dbReference>
<dbReference type="InterPro" id="IPR001789">
    <property type="entry name" value="Sig_transdc_resp-reg_receiver"/>
</dbReference>
<dbReference type="PANTHER" id="PTHR43065:SF50">
    <property type="entry name" value="HISTIDINE KINASE"/>
    <property type="match status" value="1"/>
</dbReference>
<feature type="modified residue" description="4-aspartylphosphate" evidence="6">
    <location>
        <position position="55"/>
    </location>
</feature>
<name>A0ABT7BUL5_9CYAN</name>
<keyword evidence="3 6" id="KW-0597">Phosphoprotein</keyword>
<dbReference type="EC" id="2.7.13.3" evidence="2"/>
<dbReference type="Gene3D" id="3.30.565.10">
    <property type="entry name" value="Histidine kinase-like ATPase, C-terminal domain"/>
    <property type="match status" value="1"/>
</dbReference>
<dbReference type="SMART" id="SM00388">
    <property type="entry name" value="HisKA"/>
    <property type="match status" value="1"/>
</dbReference>
<dbReference type="EMBL" id="JAQOSQ010000004">
    <property type="protein sequence ID" value="MDJ1182875.1"/>
    <property type="molecule type" value="Genomic_DNA"/>
</dbReference>
<evidence type="ECO:0000256" key="5">
    <source>
        <dbReference type="ARBA" id="ARBA00023012"/>
    </source>
</evidence>
<gene>
    <name evidence="10" type="ORF">PMH09_06660</name>
</gene>
<evidence type="ECO:0000256" key="6">
    <source>
        <dbReference type="PROSITE-ProRule" id="PRU00169"/>
    </source>
</evidence>
<dbReference type="InterPro" id="IPR003661">
    <property type="entry name" value="HisK_dim/P_dom"/>
</dbReference>
<dbReference type="SMART" id="SM00387">
    <property type="entry name" value="HATPase_c"/>
    <property type="match status" value="1"/>
</dbReference>
<dbReference type="SUPFAM" id="SSF47384">
    <property type="entry name" value="Homodimeric domain of signal transducing histidine kinase"/>
    <property type="match status" value="1"/>
</dbReference>
<dbReference type="SUPFAM" id="SSF52172">
    <property type="entry name" value="CheY-like"/>
    <property type="match status" value="1"/>
</dbReference>
<evidence type="ECO:0000259" key="8">
    <source>
        <dbReference type="PROSITE" id="PS50109"/>
    </source>
</evidence>
<dbReference type="InterPro" id="IPR036890">
    <property type="entry name" value="HATPase_C_sf"/>
</dbReference>
<evidence type="ECO:0000256" key="4">
    <source>
        <dbReference type="ARBA" id="ARBA00022777"/>
    </source>
</evidence>
<dbReference type="Gene3D" id="1.10.287.130">
    <property type="match status" value="1"/>
</dbReference>
<organism evidence="10 11">
    <name type="scientific">Roseofilum casamattae BLCC-M143</name>
    <dbReference type="NCBI Taxonomy" id="3022442"/>
    <lineage>
        <taxon>Bacteria</taxon>
        <taxon>Bacillati</taxon>
        <taxon>Cyanobacteriota</taxon>
        <taxon>Cyanophyceae</taxon>
        <taxon>Desertifilales</taxon>
        <taxon>Desertifilaceae</taxon>
        <taxon>Roseofilum</taxon>
        <taxon>Roseofilum casamattae</taxon>
    </lineage>
</organism>
<keyword evidence="7" id="KW-0175">Coiled coil</keyword>
<accession>A0ABT7BUL5</accession>
<dbReference type="InterPro" id="IPR036097">
    <property type="entry name" value="HisK_dim/P_sf"/>
</dbReference>
<dbReference type="InterPro" id="IPR005467">
    <property type="entry name" value="His_kinase_dom"/>
</dbReference>
<keyword evidence="4" id="KW-0418">Kinase</keyword>
<evidence type="ECO:0000259" key="9">
    <source>
        <dbReference type="PROSITE" id="PS50110"/>
    </source>
</evidence>
<dbReference type="SUPFAM" id="SSF55874">
    <property type="entry name" value="ATPase domain of HSP90 chaperone/DNA topoisomerase II/histidine kinase"/>
    <property type="match status" value="1"/>
</dbReference>
<comment type="catalytic activity">
    <reaction evidence="1">
        <text>ATP + protein L-histidine = ADP + protein N-phospho-L-histidine.</text>
        <dbReference type="EC" id="2.7.13.3"/>
    </reaction>
</comment>
<comment type="caution">
    <text evidence="10">The sequence shown here is derived from an EMBL/GenBank/DDBJ whole genome shotgun (WGS) entry which is preliminary data.</text>
</comment>
<keyword evidence="5" id="KW-0902">Two-component regulatory system</keyword>
<keyword evidence="4" id="KW-0808">Transferase</keyword>
<evidence type="ECO:0000313" key="11">
    <source>
        <dbReference type="Proteomes" id="UP001232992"/>
    </source>
</evidence>
<evidence type="ECO:0000256" key="7">
    <source>
        <dbReference type="SAM" id="Coils"/>
    </source>
</evidence>
<feature type="coiled-coil region" evidence="7">
    <location>
        <begin position="139"/>
        <end position="180"/>
    </location>
</feature>
<dbReference type="PROSITE" id="PS50110">
    <property type="entry name" value="RESPONSE_REGULATORY"/>
    <property type="match status" value="1"/>
</dbReference>
<evidence type="ECO:0000256" key="3">
    <source>
        <dbReference type="ARBA" id="ARBA00022553"/>
    </source>
</evidence>
<dbReference type="SMART" id="SM00448">
    <property type="entry name" value="REC"/>
    <property type="match status" value="1"/>
</dbReference>
<sequence length="448" mass="50535">MTNNGRIVVVDDTPANLHLLSNLLEERDYEIRAFPSAKLALMAMENFQPDLILLDINMPQMNGYEMCDTLKENEKLRDIPVIFISALNEVFDKVKAFSVGGVDYITKPVQAEEVLARVETHLQLFRLQQMLKQKNFMQSQQLANQNRQLKTLNQQLEKTNQQLQEKYLQLEQAQLQLVQNEKMATLGQLVAGVGHEINNPLGFVSGNIEMAQDYVVDLLEIIADYRQEVGQPSPDLVEKVEAKDLEFIVEDFPKIINSMQQGIGRLKEISLSLRTFARRDTDEKQEFNLHDGLDSTILILKYRLKANQQRPEIKITKEYGELNSIWCYPGQLNQVFLNLLANGIDAIDDRIQEESVAEVEITPGAIAIATEFDAERAIIRIRDNGMGMPAEVREKIFQQGFTTKEVGKGTGLGMAIARSIVEDKHGGAIACRSEVGVGTEFEVTLPLS</sequence>
<feature type="domain" description="Response regulatory" evidence="9">
    <location>
        <begin position="6"/>
        <end position="122"/>
    </location>
</feature>
<protein>
    <recommendedName>
        <fullName evidence="2">histidine kinase</fullName>
        <ecNumber evidence="2">2.7.13.3</ecNumber>
    </recommendedName>
</protein>
<dbReference type="PANTHER" id="PTHR43065">
    <property type="entry name" value="SENSOR HISTIDINE KINASE"/>
    <property type="match status" value="1"/>
</dbReference>
<dbReference type="CDD" id="cd19920">
    <property type="entry name" value="REC_PA4781-like"/>
    <property type="match status" value="1"/>
</dbReference>
<evidence type="ECO:0000313" key="10">
    <source>
        <dbReference type="EMBL" id="MDJ1182875.1"/>
    </source>
</evidence>
<dbReference type="InterPro" id="IPR003594">
    <property type="entry name" value="HATPase_dom"/>
</dbReference>
<evidence type="ECO:0000256" key="1">
    <source>
        <dbReference type="ARBA" id="ARBA00000085"/>
    </source>
</evidence>
<dbReference type="PRINTS" id="PR00344">
    <property type="entry name" value="BCTRLSENSOR"/>
</dbReference>
<evidence type="ECO:0000256" key="2">
    <source>
        <dbReference type="ARBA" id="ARBA00012438"/>
    </source>
</evidence>
<dbReference type="CDD" id="cd00082">
    <property type="entry name" value="HisKA"/>
    <property type="match status" value="1"/>
</dbReference>
<dbReference type="PROSITE" id="PS50109">
    <property type="entry name" value="HIS_KIN"/>
    <property type="match status" value="1"/>
</dbReference>
<dbReference type="Pfam" id="PF02518">
    <property type="entry name" value="HATPase_c"/>
    <property type="match status" value="1"/>
</dbReference>
<dbReference type="InterPro" id="IPR004358">
    <property type="entry name" value="Sig_transdc_His_kin-like_C"/>
</dbReference>
<reference evidence="10 11" key="1">
    <citation type="submission" date="2023-01" db="EMBL/GenBank/DDBJ databases">
        <title>Novel diversity within Roseofilum (Cyanobacteria; Desertifilaceae) from marine benthic mats with descriptions of four novel species.</title>
        <authorList>
            <person name="Wang Y."/>
            <person name="Berthold D.E."/>
            <person name="Hu J."/>
            <person name="Lefler F.W."/>
            <person name="Laughinghouse H.D. IV."/>
        </authorList>
    </citation>
    <scope>NUCLEOTIDE SEQUENCE [LARGE SCALE GENOMIC DNA]</scope>
    <source>
        <strain evidence="10 11">BLCC-M143</strain>
    </source>
</reference>
<feature type="domain" description="Histidine kinase" evidence="8">
    <location>
        <begin position="192"/>
        <end position="448"/>
    </location>
</feature>
<keyword evidence="11" id="KW-1185">Reference proteome</keyword>
<dbReference type="Proteomes" id="UP001232992">
    <property type="component" value="Unassembled WGS sequence"/>
</dbReference>